<organism evidence="13 14">
    <name type="scientific">Secundilactobacillus similis DSM 23365 = JCM 2765</name>
    <dbReference type="NCBI Taxonomy" id="1423804"/>
    <lineage>
        <taxon>Bacteria</taxon>
        <taxon>Bacillati</taxon>
        <taxon>Bacillota</taxon>
        <taxon>Bacilli</taxon>
        <taxon>Lactobacillales</taxon>
        <taxon>Lactobacillaceae</taxon>
        <taxon>Secundilactobacillus</taxon>
    </lineage>
</organism>
<feature type="domain" description="4'-phosphopantetheinyl transferase" evidence="12">
    <location>
        <begin position="4"/>
        <end position="102"/>
    </location>
</feature>
<dbReference type="OrthoDB" id="517356at2"/>
<sequence length="120" mass="13109">MIYGIGVDIEEIDRIRALSDRQHFVTKVLTPAEVAVYDALGEKRAAEFLAGRWSAKEAYSKALGTGIGKAVSFQDVEILDDATGKPELVRHPFEGKGFISISHTSQLVMTQVLLEGSSEE</sequence>
<dbReference type="InterPro" id="IPR008278">
    <property type="entry name" value="4-PPantetheinyl_Trfase_dom"/>
</dbReference>
<keyword evidence="7 11" id="KW-0276">Fatty acid metabolism</keyword>
<comment type="subcellular location">
    <subcellularLocation>
        <location evidence="11">Cytoplasm</location>
    </subcellularLocation>
</comment>
<dbReference type="Gene3D" id="3.90.470.20">
    <property type="entry name" value="4'-phosphopantetheinyl transferase domain"/>
    <property type="match status" value="1"/>
</dbReference>
<dbReference type="InterPro" id="IPR004568">
    <property type="entry name" value="Ppantetheine-prot_Trfase_dom"/>
</dbReference>
<evidence type="ECO:0000313" key="13">
    <source>
        <dbReference type="EMBL" id="KRN21284.1"/>
    </source>
</evidence>
<dbReference type="SUPFAM" id="SSF56214">
    <property type="entry name" value="4'-phosphopantetheinyl transferase"/>
    <property type="match status" value="1"/>
</dbReference>
<gene>
    <name evidence="11" type="primary">acpS</name>
    <name evidence="13" type="ORF">FD14_GL001151</name>
</gene>
<dbReference type="GO" id="GO:0008897">
    <property type="term" value="F:holo-[acyl-carrier-protein] synthase activity"/>
    <property type="evidence" value="ECO:0007669"/>
    <property type="project" value="UniProtKB-UniRule"/>
</dbReference>
<keyword evidence="5 11" id="KW-0808">Transferase</keyword>
<feature type="binding site" evidence="11">
    <location>
        <position position="57"/>
    </location>
    <ligand>
        <name>Mg(2+)</name>
        <dbReference type="ChEBI" id="CHEBI:18420"/>
    </ligand>
</feature>
<keyword evidence="10 11" id="KW-0275">Fatty acid biosynthesis</keyword>
<comment type="catalytic activity">
    <reaction evidence="11">
        <text>apo-[ACP] + CoA = holo-[ACP] + adenosine 3',5'-bisphosphate + H(+)</text>
        <dbReference type="Rhea" id="RHEA:12068"/>
        <dbReference type="Rhea" id="RHEA-COMP:9685"/>
        <dbReference type="Rhea" id="RHEA-COMP:9690"/>
        <dbReference type="ChEBI" id="CHEBI:15378"/>
        <dbReference type="ChEBI" id="CHEBI:29999"/>
        <dbReference type="ChEBI" id="CHEBI:57287"/>
        <dbReference type="ChEBI" id="CHEBI:58343"/>
        <dbReference type="ChEBI" id="CHEBI:64479"/>
        <dbReference type="EC" id="2.7.8.7"/>
    </reaction>
</comment>
<keyword evidence="8 11" id="KW-0460">Magnesium</keyword>
<evidence type="ECO:0000256" key="10">
    <source>
        <dbReference type="ARBA" id="ARBA00023160"/>
    </source>
</evidence>
<dbReference type="InterPro" id="IPR002582">
    <property type="entry name" value="ACPS"/>
</dbReference>
<evidence type="ECO:0000256" key="2">
    <source>
        <dbReference type="ARBA" id="ARBA00010990"/>
    </source>
</evidence>
<dbReference type="InterPro" id="IPR050559">
    <property type="entry name" value="P-Pant_transferase_sf"/>
</dbReference>
<comment type="similarity">
    <text evidence="2">Belongs to the P-Pant transferase superfamily. Gsp/Sfp/HetI/AcpT family.</text>
</comment>
<dbReference type="HAMAP" id="MF_00101">
    <property type="entry name" value="AcpS"/>
    <property type="match status" value="1"/>
</dbReference>
<dbReference type="GO" id="GO:0000287">
    <property type="term" value="F:magnesium ion binding"/>
    <property type="evidence" value="ECO:0007669"/>
    <property type="project" value="UniProtKB-UniRule"/>
</dbReference>
<dbReference type="PANTHER" id="PTHR12215:SF10">
    <property type="entry name" value="L-AMINOADIPATE-SEMIALDEHYDE DEHYDROGENASE-PHOSPHOPANTETHEINYL TRANSFERASE"/>
    <property type="match status" value="1"/>
</dbReference>
<dbReference type="GO" id="GO:0005829">
    <property type="term" value="C:cytosol"/>
    <property type="evidence" value="ECO:0007669"/>
    <property type="project" value="TreeGrafter"/>
</dbReference>
<dbReference type="Pfam" id="PF01648">
    <property type="entry name" value="ACPS"/>
    <property type="match status" value="1"/>
</dbReference>
<dbReference type="RefSeq" id="WP_054737085.1">
    <property type="nucleotide sequence ID" value="NZ_AYZM01000119.1"/>
</dbReference>
<evidence type="ECO:0000256" key="6">
    <source>
        <dbReference type="ARBA" id="ARBA00022723"/>
    </source>
</evidence>
<dbReference type="InterPro" id="IPR037143">
    <property type="entry name" value="4-PPantetheinyl_Trfase_dom_sf"/>
</dbReference>
<keyword evidence="4 11" id="KW-0444">Lipid biosynthesis</keyword>
<dbReference type="Proteomes" id="UP000051442">
    <property type="component" value="Unassembled WGS sequence"/>
</dbReference>
<keyword evidence="6 11" id="KW-0479">Metal-binding</keyword>
<evidence type="ECO:0000256" key="9">
    <source>
        <dbReference type="ARBA" id="ARBA00023098"/>
    </source>
</evidence>
<dbReference type="GO" id="GO:0006633">
    <property type="term" value="P:fatty acid biosynthetic process"/>
    <property type="evidence" value="ECO:0007669"/>
    <property type="project" value="UniProtKB-UniRule"/>
</dbReference>
<dbReference type="AlphaFoldDB" id="A0A0R2F922"/>
<dbReference type="PATRIC" id="fig|1423804.4.peg.1236"/>
<dbReference type="PANTHER" id="PTHR12215">
    <property type="entry name" value="PHOSPHOPANTETHEINE TRANSFERASE"/>
    <property type="match status" value="1"/>
</dbReference>
<dbReference type="NCBIfam" id="TIGR00516">
    <property type="entry name" value="acpS"/>
    <property type="match status" value="1"/>
</dbReference>
<comment type="caution">
    <text evidence="13">The sequence shown here is derived from an EMBL/GenBank/DDBJ whole genome shotgun (WGS) entry which is preliminary data.</text>
</comment>
<evidence type="ECO:0000313" key="14">
    <source>
        <dbReference type="Proteomes" id="UP000051442"/>
    </source>
</evidence>
<dbReference type="GO" id="GO:0019878">
    <property type="term" value="P:lysine biosynthetic process via aminoadipic acid"/>
    <property type="evidence" value="ECO:0007669"/>
    <property type="project" value="TreeGrafter"/>
</dbReference>
<keyword evidence="14" id="KW-1185">Reference proteome</keyword>
<accession>A0A0R2F922</accession>
<evidence type="ECO:0000256" key="11">
    <source>
        <dbReference type="HAMAP-Rule" id="MF_00101"/>
    </source>
</evidence>
<evidence type="ECO:0000256" key="7">
    <source>
        <dbReference type="ARBA" id="ARBA00022832"/>
    </source>
</evidence>
<name>A0A0R2F922_9LACO</name>
<proteinExistence type="inferred from homology"/>
<evidence type="ECO:0000256" key="1">
    <source>
        <dbReference type="ARBA" id="ARBA00001946"/>
    </source>
</evidence>
<comment type="function">
    <text evidence="11">Transfers the 4'-phosphopantetheine moiety from coenzyme A to a Ser of acyl-carrier-protein.</text>
</comment>
<evidence type="ECO:0000256" key="5">
    <source>
        <dbReference type="ARBA" id="ARBA00022679"/>
    </source>
</evidence>
<protein>
    <recommendedName>
        <fullName evidence="11">Holo-[acyl-carrier-protein] synthase</fullName>
        <shortName evidence="11">Holo-ACP synthase</shortName>
        <ecNumber evidence="11">2.7.8.7</ecNumber>
    </recommendedName>
    <alternativeName>
        <fullName evidence="11">4'-phosphopantetheinyl transferase AcpS</fullName>
    </alternativeName>
</protein>
<evidence type="ECO:0000256" key="3">
    <source>
        <dbReference type="ARBA" id="ARBA00022490"/>
    </source>
</evidence>
<comment type="similarity">
    <text evidence="11">Belongs to the P-Pant transferase superfamily. AcpS family.</text>
</comment>
<keyword evidence="9 11" id="KW-0443">Lipid metabolism</keyword>
<dbReference type="NCBIfam" id="TIGR00556">
    <property type="entry name" value="pantethn_trn"/>
    <property type="match status" value="1"/>
</dbReference>
<reference evidence="13 14" key="1">
    <citation type="journal article" date="2015" name="Genome Announc.">
        <title>Expanding the biotechnology potential of lactobacilli through comparative genomics of 213 strains and associated genera.</title>
        <authorList>
            <person name="Sun Z."/>
            <person name="Harris H.M."/>
            <person name="McCann A."/>
            <person name="Guo C."/>
            <person name="Argimon S."/>
            <person name="Zhang W."/>
            <person name="Yang X."/>
            <person name="Jeffery I.B."/>
            <person name="Cooney J.C."/>
            <person name="Kagawa T.F."/>
            <person name="Liu W."/>
            <person name="Song Y."/>
            <person name="Salvetti E."/>
            <person name="Wrobel A."/>
            <person name="Rasinkangas P."/>
            <person name="Parkhill J."/>
            <person name="Rea M.C."/>
            <person name="O'Sullivan O."/>
            <person name="Ritari J."/>
            <person name="Douillard F.P."/>
            <person name="Paul Ross R."/>
            <person name="Yang R."/>
            <person name="Briner A.E."/>
            <person name="Felis G.E."/>
            <person name="de Vos W.M."/>
            <person name="Barrangou R."/>
            <person name="Klaenhammer T.R."/>
            <person name="Caufield P.W."/>
            <person name="Cui Y."/>
            <person name="Zhang H."/>
            <person name="O'Toole P.W."/>
        </authorList>
    </citation>
    <scope>NUCLEOTIDE SEQUENCE [LARGE SCALE GENOMIC DNA]</scope>
    <source>
        <strain evidence="13 14">DSM 23365</strain>
    </source>
</reference>
<evidence type="ECO:0000256" key="4">
    <source>
        <dbReference type="ARBA" id="ARBA00022516"/>
    </source>
</evidence>
<dbReference type="EMBL" id="AYZM01000119">
    <property type="protein sequence ID" value="KRN21284.1"/>
    <property type="molecule type" value="Genomic_DNA"/>
</dbReference>
<comment type="cofactor">
    <cofactor evidence="1 11">
        <name>Mg(2+)</name>
        <dbReference type="ChEBI" id="CHEBI:18420"/>
    </cofactor>
</comment>
<keyword evidence="3 11" id="KW-0963">Cytoplasm</keyword>
<dbReference type="EC" id="2.7.8.7" evidence="11"/>
<evidence type="ECO:0000259" key="12">
    <source>
        <dbReference type="Pfam" id="PF01648"/>
    </source>
</evidence>
<dbReference type="STRING" id="1423804.FD14_GL001151"/>
<feature type="binding site" evidence="11">
    <location>
        <position position="8"/>
    </location>
    <ligand>
        <name>Mg(2+)</name>
        <dbReference type="ChEBI" id="CHEBI:18420"/>
    </ligand>
</feature>
<evidence type="ECO:0000256" key="8">
    <source>
        <dbReference type="ARBA" id="ARBA00022842"/>
    </source>
</evidence>